<dbReference type="EMBL" id="MNCJ02000320">
    <property type="protein sequence ID" value="KAF5805407.1"/>
    <property type="molecule type" value="Genomic_DNA"/>
</dbReference>
<dbReference type="GO" id="GO:0016829">
    <property type="term" value="F:lyase activity"/>
    <property type="evidence" value="ECO:0007669"/>
    <property type="project" value="UniProtKB-KW"/>
</dbReference>
<evidence type="ECO:0000313" key="3">
    <source>
        <dbReference type="Proteomes" id="UP000215914"/>
    </source>
</evidence>
<evidence type="ECO:0000259" key="1">
    <source>
        <dbReference type="Pfam" id="PF03171"/>
    </source>
</evidence>
<dbReference type="EC" id="4.2.1.78" evidence="2"/>
<evidence type="ECO:0000313" key="2">
    <source>
        <dbReference type="EMBL" id="KAF5805407.1"/>
    </source>
</evidence>
<organism evidence="2 3">
    <name type="scientific">Helianthus annuus</name>
    <name type="common">Common sunflower</name>
    <dbReference type="NCBI Taxonomy" id="4232"/>
    <lineage>
        <taxon>Eukaryota</taxon>
        <taxon>Viridiplantae</taxon>
        <taxon>Streptophyta</taxon>
        <taxon>Embryophyta</taxon>
        <taxon>Tracheophyta</taxon>
        <taxon>Spermatophyta</taxon>
        <taxon>Magnoliopsida</taxon>
        <taxon>eudicotyledons</taxon>
        <taxon>Gunneridae</taxon>
        <taxon>Pentapetalae</taxon>
        <taxon>asterids</taxon>
        <taxon>campanulids</taxon>
        <taxon>Asterales</taxon>
        <taxon>Asteraceae</taxon>
        <taxon>Asteroideae</taxon>
        <taxon>Heliantheae alliance</taxon>
        <taxon>Heliantheae</taxon>
        <taxon>Helianthus</taxon>
    </lineage>
</organism>
<dbReference type="Proteomes" id="UP000215914">
    <property type="component" value="Unassembled WGS sequence"/>
</dbReference>
<accession>A0A9K3IZ14</accession>
<keyword evidence="3" id="KW-1185">Reference proteome</keyword>
<feature type="domain" description="Isopenicillin N synthase-like Fe(2+) 2OG dioxygenase" evidence="1">
    <location>
        <begin position="1"/>
        <end position="33"/>
    </location>
</feature>
<dbReference type="Pfam" id="PF03171">
    <property type="entry name" value="2OG-FeII_Oxy"/>
    <property type="match status" value="1"/>
</dbReference>
<reference evidence="2" key="1">
    <citation type="journal article" date="2017" name="Nature">
        <title>The sunflower genome provides insights into oil metabolism, flowering and Asterid evolution.</title>
        <authorList>
            <person name="Badouin H."/>
            <person name="Gouzy J."/>
            <person name="Grassa C.J."/>
            <person name="Murat F."/>
            <person name="Staton S.E."/>
            <person name="Cottret L."/>
            <person name="Lelandais-Briere C."/>
            <person name="Owens G.L."/>
            <person name="Carrere S."/>
            <person name="Mayjonade B."/>
            <person name="Legrand L."/>
            <person name="Gill N."/>
            <person name="Kane N.C."/>
            <person name="Bowers J.E."/>
            <person name="Hubner S."/>
            <person name="Bellec A."/>
            <person name="Berard A."/>
            <person name="Berges H."/>
            <person name="Blanchet N."/>
            <person name="Boniface M.C."/>
            <person name="Brunel D."/>
            <person name="Catrice O."/>
            <person name="Chaidir N."/>
            <person name="Claudel C."/>
            <person name="Donnadieu C."/>
            <person name="Faraut T."/>
            <person name="Fievet G."/>
            <person name="Helmstetter N."/>
            <person name="King M."/>
            <person name="Knapp S.J."/>
            <person name="Lai Z."/>
            <person name="Le Paslier M.C."/>
            <person name="Lippi Y."/>
            <person name="Lorenzon L."/>
            <person name="Mandel J.R."/>
            <person name="Marage G."/>
            <person name="Marchand G."/>
            <person name="Marquand E."/>
            <person name="Bret-Mestries E."/>
            <person name="Morien E."/>
            <person name="Nambeesan S."/>
            <person name="Nguyen T."/>
            <person name="Pegot-Espagnet P."/>
            <person name="Pouilly N."/>
            <person name="Raftis F."/>
            <person name="Sallet E."/>
            <person name="Schiex T."/>
            <person name="Thomas J."/>
            <person name="Vandecasteele C."/>
            <person name="Vares D."/>
            <person name="Vear F."/>
            <person name="Vautrin S."/>
            <person name="Crespi M."/>
            <person name="Mangin B."/>
            <person name="Burke J.M."/>
            <person name="Salse J."/>
            <person name="Munos S."/>
            <person name="Vincourt P."/>
            <person name="Rieseberg L.H."/>
            <person name="Langlade N.B."/>
        </authorList>
    </citation>
    <scope>NUCLEOTIDE SEQUENCE</scope>
    <source>
        <tissue evidence="2">Leaves</tissue>
    </source>
</reference>
<dbReference type="InterPro" id="IPR027443">
    <property type="entry name" value="IPNS-like_sf"/>
</dbReference>
<dbReference type="SUPFAM" id="SSF51197">
    <property type="entry name" value="Clavaminate synthase-like"/>
    <property type="match status" value="1"/>
</dbReference>
<comment type="caution">
    <text evidence="2">The sequence shown here is derived from an EMBL/GenBank/DDBJ whole genome shotgun (WGS) entry which is preliminary data.</text>
</comment>
<dbReference type="Gramene" id="mRNA:HanXRQr2_Chr05g0208951">
    <property type="protein sequence ID" value="mRNA:HanXRQr2_Chr05g0208951"/>
    <property type="gene ID" value="HanXRQr2_Chr05g0208951"/>
</dbReference>
<proteinExistence type="predicted"/>
<dbReference type="Gene3D" id="2.60.120.330">
    <property type="entry name" value="B-lactam Antibiotic, Isopenicillin N Synthase, Chain"/>
    <property type="match status" value="1"/>
</dbReference>
<reference evidence="2" key="2">
    <citation type="submission" date="2020-06" db="EMBL/GenBank/DDBJ databases">
        <title>Helianthus annuus Genome sequencing and assembly Release 2.</title>
        <authorList>
            <person name="Gouzy J."/>
            <person name="Langlade N."/>
            <person name="Munos S."/>
        </authorList>
    </citation>
    <scope>NUCLEOTIDE SEQUENCE</scope>
    <source>
        <tissue evidence="2">Leaves</tissue>
    </source>
</reference>
<name>A0A9K3IZ14_HELAN</name>
<dbReference type="InterPro" id="IPR044861">
    <property type="entry name" value="IPNS-like_FE2OG_OXY"/>
</dbReference>
<dbReference type="AlphaFoldDB" id="A0A9K3IZ14"/>
<keyword evidence="2" id="KW-0456">Lyase</keyword>
<protein>
    <submittedName>
        <fullName evidence="2">(S)-norcoclaurine synthase</fullName>
        <ecNumber evidence="2">4.2.1.78</ecNumber>
    </submittedName>
</protein>
<sequence length="48" mass="5450">MEIMSNGEYSSIEHRAVVDFEKERLAIAAFHSPGLNDTHSCRYSLHSL</sequence>
<gene>
    <name evidence="2" type="ORF">HanXRQr2_Chr05g0208951</name>
</gene>